<dbReference type="EMBL" id="CAKOFQ010006841">
    <property type="protein sequence ID" value="CAH1975855.1"/>
    <property type="molecule type" value="Genomic_DNA"/>
</dbReference>
<sequence length="91" mass="9967">MKLRRLARSCAANFAHAPGAVRRCSCSSCLGASLDFGSNPGYVHLHSGRPFTETFNLLTENLTFFHSLCEKISASANLVLWYLFLVTLGIS</sequence>
<dbReference type="Proteomes" id="UP001152888">
    <property type="component" value="Unassembled WGS sequence"/>
</dbReference>
<keyword evidence="2" id="KW-1185">Reference proteome</keyword>
<evidence type="ECO:0000313" key="1">
    <source>
        <dbReference type="EMBL" id="CAH1975855.1"/>
    </source>
</evidence>
<dbReference type="AlphaFoldDB" id="A0A9P0KRH0"/>
<accession>A0A9P0KRH0</accession>
<name>A0A9P0KRH0_ACAOB</name>
<comment type="caution">
    <text evidence="1">The sequence shown here is derived from an EMBL/GenBank/DDBJ whole genome shotgun (WGS) entry which is preliminary data.</text>
</comment>
<gene>
    <name evidence="1" type="ORF">ACAOBT_LOCUS11822</name>
</gene>
<organism evidence="1 2">
    <name type="scientific">Acanthoscelides obtectus</name>
    <name type="common">Bean weevil</name>
    <name type="synonym">Bruchus obtectus</name>
    <dbReference type="NCBI Taxonomy" id="200917"/>
    <lineage>
        <taxon>Eukaryota</taxon>
        <taxon>Metazoa</taxon>
        <taxon>Ecdysozoa</taxon>
        <taxon>Arthropoda</taxon>
        <taxon>Hexapoda</taxon>
        <taxon>Insecta</taxon>
        <taxon>Pterygota</taxon>
        <taxon>Neoptera</taxon>
        <taxon>Endopterygota</taxon>
        <taxon>Coleoptera</taxon>
        <taxon>Polyphaga</taxon>
        <taxon>Cucujiformia</taxon>
        <taxon>Chrysomeloidea</taxon>
        <taxon>Chrysomelidae</taxon>
        <taxon>Bruchinae</taxon>
        <taxon>Bruchini</taxon>
        <taxon>Acanthoscelides</taxon>
    </lineage>
</organism>
<proteinExistence type="predicted"/>
<reference evidence="1" key="1">
    <citation type="submission" date="2022-03" db="EMBL/GenBank/DDBJ databases">
        <authorList>
            <person name="Sayadi A."/>
        </authorList>
    </citation>
    <scope>NUCLEOTIDE SEQUENCE</scope>
</reference>
<evidence type="ECO:0000313" key="2">
    <source>
        <dbReference type="Proteomes" id="UP001152888"/>
    </source>
</evidence>
<protein>
    <submittedName>
        <fullName evidence="1">Uncharacterized protein</fullName>
    </submittedName>
</protein>